<name>A0A2P2N4W1_RHIMU</name>
<protein>
    <submittedName>
        <fullName evidence="1">Uncharacterized protein</fullName>
    </submittedName>
</protein>
<reference evidence="1" key="1">
    <citation type="submission" date="2018-02" db="EMBL/GenBank/DDBJ databases">
        <title>Rhizophora mucronata_Transcriptome.</title>
        <authorList>
            <person name="Meera S.P."/>
            <person name="Sreeshan A."/>
            <person name="Augustine A."/>
        </authorList>
    </citation>
    <scope>NUCLEOTIDE SEQUENCE</scope>
    <source>
        <tissue evidence="1">Leaf</tissue>
    </source>
</reference>
<accession>A0A2P2N4W1</accession>
<sequence>MHCCVNTTGNNSYTWSSSNCKGVNGCCQSVCDQRQPQLLSGRPKQQGKPAMLIHTRCSS</sequence>
<dbReference type="AlphaFoldDB" id="A0A2P2N4W1"/>
<dbReference type="EMBL" id="GGEC01057045">
    <property type="protein sequence ID" value="MBX37529.1"/>
    <property type="molecule type" value="Transcribed_RNA"/>
</dbReference>
<evidence type="ECO:0000313" key="1">
    <source>
        <dbReference type="EMBL" id="MBX37529.1"/>
    </source>
</evidence>
<proteinExistence type="predicted"/>
<organism evidence="1">
    <name type="scientific">Rhizophora mucronata</name>
    <name type="common">Asiatic mangrove</name>
    <dbReference type="NCBI Taxonomy" id="61149"/>
    <lineage>
        <taxon>Eukaryota</taxon>
        <taxon>Viridiplantae</taxon>
        <taxon>Streptophyta</taxon>
        <taxon>Embryophyta</taxon>
        <taxon>Tracheophyta</taxon>
        <taxon>Spermatophyta</taxon>
        <taxon>Magnoliopsida</taxon>
        <taxon>eudicotyledons</taxon>
        <taxon>Gunneridae</taxon>
        <taxon>Pentapetalae</taxon>
        <taxon>rosids</taxon>
        <taxon>fabids</taxon>
        <taxon>Malpighiales</taxon>
        <taxon>Rhizophoraceae</taxon>
        <taxon>Rhizophora</taxon>
    </lineage>
</organism>